<evidence type="ECO:0000313" key="2">
    <source>
        <dbReference type="Proteomes" id="UP000649232"/>
    </source>
</evidence>
<organism evidence="1 2">
    <name type="scientific">Paraglaciecola chathamensis</name>
    <dbReference type="NCBI Taxonomy" id="368405"/>
    <lineage>
        <taxon>Bacteria</taxon>
        <taxon>Pseudomonadati</taxon>
        <taxon>Pseudomonadota</taxon>
        <taxon>Gammaproteobacteria</taxon>
        <taxon>Alteromonadales</taxon>
        <taxon>Alteromonadaceae</taxon>
        <taxon>Paraglaciecola</taxon>
    </lineage>
</organism>
<dbReference type="RefSeq" id="WP_198825037.1">
    <property type="nucleotide sequence ID" value="NZ_JAEILT010000019.1"/>
</dbReference>
<gene>
    <name evidence="1" type="ORF">JEU11_13380</name>
</gene>
<proteinExistence type="predicted"/>
<reference evidence="1 2" key="1">
    <citation type="submission" date="2020-12" db="EMBL/GenBank/DDBJ databases">
        <title>Draft genome sequences of nine environmental bacterial isolates colonizing plastic.</title>
        <authorList>
            <person name="Borre I."/>
            <person name="Sonnenschein E.C."/>
        </authorList>
    </citation>
    <scope>NUCLEOTIDE SEQUENCE [LARGE SCALE GENOMIC DNA]</scope>
    <source>
        <strain evidence="1 2">IB30</strain>
    </source>
</reference>
<dbReference type="EMBL" id="JAEILT010000019">
    <property type="protein sequence ID" value="MBJ2137447.1"/>
    <property type="molecule type" value="Genomic_DNA"/>
</dbReference>
<sequence>MIEGSENLSTTLELDELRATERANVHFNARIQDLDGLLRICFAAHSPQEIRNLLENLDELADKFDGEIIKVINRFAKPSPLGFRDLRILLSFPESPGYTGCLRVVASQMYESSFACLPYMAASVSIAAEKTLSQMGIASSYIVVIDNFTRDEPESLTLVYGFPSFEIAKHYAETRFRQCLATLNKQVCTLEELRLAWMQQGEDIIVGQTNDKDAFHLCSDMLWEYLTEASVNFGCNWDALTELPSIKCIPVSEYNAYIESLID</sequence>
<dbReference type="Proteomes" id="UP000649232">
    <property type="component" value="Unassembled WGS sequence"/>
</dbReference>
<comment type="caution">
    <text evidence="1">The sequence shown here is derived from an EMBL/GenBank/DDBJ whole genome shotgun (WGS) entry which is preliminary data.</text>
</comment>
<name>A0ABS0WG81_9ALTE</name>
<evidence type="ECO:0000313" key="1">
    <source>
        <dbReference type="EMBL" id="MBJ2137447.1"/>
    </source>
</evidence>
<protein>
    <submittedName>
        <fullName evidence="1">Uncharacterized protein</fullName>
    </submittedName>
</protein>
<accession>A0ABS0WG81</accession>